<dbReference type="EMBL" id="JARYMX010000003">
    <property type="protein sequence ID" value="KAJ9557950.1"/>
    <property type="molecule type" value="Genomic_DNA"/>
</dbReference>
<keyword evidence="1" id="KW-1133">Transmembrane helix</keyword>
<comment type="caution">
    <text evidence="2">The sequence shown here is derived from an EMBL/GenBank/DDBJ whole genome shotgun (WGS) entry which is preliminary data.</text>
</comment>
<evidence type="ECO:0000256" key="1">
    <source>
        <dbReference type="SAM" id="Phobius"/>
    </source>
</evidence>
<protein>
    <recommendedName>
        <fullName evidence="4">Protein ALP1-like</fullName>
    </recommendedName>
</protein>
<evidence type="ECO:0000313" key="3">
    <source>
        <dbReference type="Proteomes" id="UP001172457"/>
    </source>
</evidence>
<keyword evidence="1" id="KW-0472">Membrane</keyword>
<keyword evidence="3" id="KW-1185">Reference proteome</keyword>
<keyword evidence="1" id="KW-0812">Transmembrane</keyword>
<proteinExistence type="predicted"/>
<dbReference type="PANTHER" id="PTHR47150">
    <property type="entry name" value="OS12G0169200 PROTEIN"/>
    <property type="match status" value="1"/>
</dbReference>
<dbReference type="PANTHER" id="PTHR47150:SF4">
    <property type="entry name" value="HARBINGER TRANSPOSASE-DERIVED PROTEIN-RELATED"/>
    <property type="match status" value="1"/>
</dbReference>
<accession>A0AA38TNB4</accession>
<reference evidence="2" key="1">
    <citation type="submission" date="2023-03" db="EMBL/GenBank/DDBJ databases">
        <title>Chromosome-scale reference genome and RAD-based genetic map of yellow starthistle (Centaurea solstitialis) reveal putative structural variation and QTLs associated with invader traits.</title>
        <authorList>
            <person name="Reatini B."/>
            <person name="Cang F.A."/>
            <person name="Jiang Q."/>
            <person name="Mckibben M.T.W."/>
            <person name="Barker M.S."/>
            <person name="Rieseberg L.H."/>
            <person name="Dlugosch K.M."/>
        </authorList>
    </citation>
    <scope>NUCLEOTIDE SEQUENCE</scope>
    <source>
        <strain evidence="2">CAN-66</strain>
        <tissue evidence="2">Leaf</tissue>
    </source>
</reference>
<gene>
    <name evidence="2" type="ORF">OSB04_012564</name>
</gene>
<name>A0AA38TNB4_9ASTR</name>
<evidence type="ECO:0008006" key="4">
    <source>
        <dbReference type="Google" id="ProtNLM"/>
    </source>
</evidence>
<dbReference type="Pfam" id="PF04827">
    <property type="entry name" value="Plant_tran"/>
    <property type="match status" value="1"/>
</dbReference>
<evidence type="ECO:0000313" key="2">
    <source>
        <dbReference type="EMBL" id="KAJ9557950.1"/>
    </source>
</evidence>
<dbReference type="Proteomes" id="UP001172457">
    <property type="component" value="Chromosome 3"/>
</dbReference>
<dbReference type="AlphaFoldDB" id="A0AA38TNB4"/>
<dbReference type="InterPro" id="IPR006912">
    <property type="entry name" value="Harbinger_derived_prot"/>
</dbReference>
<sequence>MSDSDNDDIDLVAIYALHEQTHGLPGMLGSMDCMHWDWKNCPMAWMGQFHRGDHAGATVILEAVASQDAWIWHAFFGVPGATNDIIVVNQSPVFNDIFEDKAPDSSFVVNGTHYKHGYYLVDGMYPEWTTFVKAFRYPSCERRLEFKKRQESARKDIERTFATLKDKWHVVKRPALGSDKDSGKLMWQQIWPIDVEFVVLKRIILETVLIHVLVVVMYVYVFLRDSLDTKMNSLAIGIGRHKMSGLRQGCGKSVEFYDKDFAFAKLQASRREACQPTLAARALKPLGTNQHQTPKSTFDGISFQSPKIFIPASISSIELN</sequence>
<organism evidence="2 3">
    <name type="scientific">Centaurea solstitialis</name>
    <name type="common">yellow star-thistle</name>
    <dbReference type="NCBI Taxonomy" id="347529"/>
    <lineage>
        <taxon>Eukaryota</taxon>
        <taxon>Viridiplantae</taxon>
        <taxon>Streptophyta</taxon>
        <taxon>Embryophyta</taxon>
        <taxon>Tracheophyta</taxon>
        <taxon>Spermatophyta</taxon>
        <taxon>Magnoliopsida</taxon>
        <taxon>eudicotyledons</taxon>
        <taxon>Gunneridae</taxon>
        <taxon>Pentapetalae</taxon>
        <taxon>asterids</taxon>
        <taxon>campanulids</taxon>
        <taxon>Asterales</taxon>
        <taxon>Asteraceae</taxon>
        <taxon>Carduoideae</taxon>
        <taxon>Cardueae</taxon>
        <taxon>Centaureinae</taxon>
        <taxon>Centaurea</taxon>
    </lineage>
</organism>
<feature type="transmembrane region" description="Helical" evidence="1">
    <location>
        <begin position="203"/>
        <end position="223"/>
    </location>
</feature>